<feature type="signal peptide" evidence="2">
    <location>
        <begin position="1"/>
        <end position="24"/>
    </location>
</feature>
<dbReference type="AlphaFoldDB" id="A0AAE1NG97"/>
<feature type="region of interest" description="Disordered" evidence="1">
    <location>
        <begin position="101"/>
        <end position="128"/>
    </location>
</feature>
<reference evidence="3" key="1">
    <citation type="submission" date="2023-11" db="EMBL/GenBank/DDBJ databases">
        <title>Genome assemblies of two species of porcelain crab, Petrolisthes cinctipes and Petrolisthes manimaculis (Anomura: Porcellanidae).</title>
        <authorList>
            <person name="Angst P."/>
        </authorList>
    </citation>
    <scope>NUCLEOTIDE SEQUENCE</scope>
    <source>
        <strain evidence="3">PB745_02</strain>
        <tissue evidence="3">Gill</tissue>
    </source>
</reference>
<protein>
    <submittedName>
        <fullName evidence="3">Uncharacterized protein</fullName>
    </submittedName>
</protein>
<organism evidence="3 4">
    <name type="scientific">Petrolisthes manimaculis</name>
    <dbReference type="NCBI Taxonomy" id="1843537"/>
    <lineage>
        <taxon>Eukaryota</taxon>
        <taxon>Metazoa</taxon>
        <taxon>Ecdysozoa</taxon>
        <taxon>Arthropoda</taxon>
        <taxon>Crustacea</taxon>
        <taxon>Multicrustacea</taxon>
        <taxon>Malacostraca</taxon>
        <taxon>Eumalacostraca</taxon>
        <taxon>Eucarida</taxon>
        <taxon>Decapoda</taxon>
        <taxon>Pleocyemata</taxon>
        <taxon>Anomura</taxon>
        <taxon>Galatheoidea</taxon>
        <taxon>Porcellanidae</taxon>
        <taxon>Petrolisthes</taxon>
    </lineage>
</organism>
<feature type="compositionally biased region" description="Low complexity" evidence="1">
    <location>
        <begin position="101"/>
        <end position="125"/>
    </location>
</feature>
<evidence type="ECO:0000256" key="1">
    <source>
        <dbReference type="SAM" id="MobiDB-lite"/>
    </source>
</evidence>
<feature type="chain" id="PRO_5041984967" evidence="2">
    <location>
        <begin position="25"/>
        <end position="148"/>
    </location>
</feature>
<accession>A0AAE1NG97</accession>
<dbReference type="EMBL" id="JAWZYT010006129">
    <property type="protein sequence ID" value="KAK4288792.1"/>
    <property type="molecule type" value="Genomic_DNA"/>
</dbReference>
<sequence length="148" mass="15714">MCLSPLPSPLLLLLLLLLFVLLLCQSPTNPQQLAPPSSYPVLLAIVNTTTTHKLAPFLNKVIPVICHLLYFSLFFPSDLLTLTTPRTPHQSLSPSPKLLQSLISSSQSSSCSPSSSTSSSSSSPQPGLVRYSSPLVSVSCQLCPAPTA</sequence>
<dbReference type="Proteomes" id="UP001292094">
    <property type="component" value="Unassembled WGS sequence"/>
</dbReference>
<evidence type="ECO:0000313" key="4">
    <source>
        <dbReference type="Proteomes" id="UP001292094"/>
    </source>
</evidence>
<proteinExistence type="predicted"/>
<evidence type="ECO:0000313" key="3">
    <source>
        <dbReference type="EMBL" id="KAK4288792.1"/>
    </source>
</evidence>
<comment type="caution">
    <text evidence="3">The sequence shown here is derived from an EMBL/GenBank/DDBJ whole genome shotgun (WGS) entry which is preliminary data.</text>
</comment>
<gene>
    <name evidence="3" type="ORF">Pmani_038201</name>
</gene>
<keyword evidence="4" id="KW-1185">Reference proteome</keyword>
<keyword evidence="2" id="KW-0732">Signal</keyword>
<name>A0AAE1NG97_9EUCA</name>
<evidence type="ECO:0000256" key="2">
    <source>
        <dbReference type="SAM" id="SignalP"/>
    </source>
</evidence>